<name>A0A0D7LN06_CITFR</name>
<reference evidence="10" key="5">
    <citation type="submission" date="2020-09" db="EMBL/GenBank/DDBJ databases">
        <authorList>
            <consortium name="NCBI Pathogen Detection Project"/>
        </authorList>
    </citation>
    <scope>NUCLEOTIDE SEQUENCE</scope>
    <source>
        <strain evidence="10">O50</strain>
    </source>
</reference>
<keyword evidence="4 10" id="KW-0418">Kinase</keyword>
<dbReference type="InterPro" id="IPR004625">
    <property type="entry name" value="PyrdxlKinase"/>
</dbReference>
<dbReference type="PANTHER" id="PTHR10534:SF2">
    <property type="entry name" value="PYRIDOXAL KINASE"/>
    <property type="match status" value="1"/>
</dbReference>
<evidence type="ECO:0000313" key="8">
    <source>
        <dbReference type="EMBL" id="EHT9939566.1"/>
    </source>
</evidence>
<dbReference type="NCBIfam" id="NF004398">
    <property type="entry name" value="PRK05756.1"/>
    <property type="match status" value="1"/>
</dbReference>
<dbReference type="NCBIfam" id="TIGR00687">
    <property type="entry name" value="pyridox_kin"/>
    <property type="match status" value="1"/>
</dbReference>
<evidence type="ECO:0000313" key="12">
    <source>
        <dbReference type="EMBL" id="MDW2757593.1"/>
    </source>
</evidence>
<dbReference type="SUPFAM" id="SSF53613">
    <property type="entry name" value="Ribokinase-like"/>
    <property type="match status" value="1"/>
</dbReference>
<organism evidence="10">
    <name type="scientific">Citrobacter freundii</name>
    <dbReference type="NCBI Taxonomy" id="546"/>
    <lineage>
        <taxon>Bacteria</taxon>
        <taxon>Pseudomonadati</taxon>
        <taxon>Pseudomonadota</taxon>
        <taxon>Gammaproteobacteria</taxon>
        <taxon>Enterobacterales</taxon>
        <taxon>Enterobacteriaceae</taxon>
        <taxon>Citrobacter</taxon>
        <taxon>Citrobacter freundii complex</taxon>
    </lineage>
</organism>
<evidence type="ECO:0000313" key="13">
    <source>
        <dbReference type="EMBL" id="WAZ56775.1"/>
    </source>
</evidence>
<dbReference type="Proteomes" id="UP000263627">
    <property type="component" value="Chromosome"/>
</dbReference>
<reference evidence="10" key="3">
    <citation type="journal article" date="2018" name="Genome Biol.">
        <title>SKESA: strategic k-mer extension for scrupulous assemblies.</title>
        <authorList>
            <person name="Souvorov A."/>
            <person name="Agarwala R."/>
            <person name="Lipman D.J."/>
        </authorList>
    </citation>
    <scope>NUCLEOTIDE SEQUENCE</scope>
    <source>
        <strain evidence="10">O50</strain>
    </source>
</reference>
<dbReference type="EMBL" id="DACSXJ010000072">
    <property type="protein sequence ID" value="HAT3900747.1"/>
    <property type="molecule type" value="Genomic_DNA"/>
</dbReference>
<dbReference type="RefSeq" id="WP_003837157.1">
    <property type="nucleotide sequence ID" value="NZ_BGLH01000024.1"/>
</dbReference>
<evidence type="ECO:0000313" key="16">
    <source>
        <dbReference type="Proteomes" id="UP001164536"/>
    </source>
</evidence>
<keyword evidence="2 10" id="KW-0808">Transferase</keyword>
<evidence type="ECO:0000313" key="9">
    <source>
        <dbReference type="EMBL" id="EMN4143807.1"/>
    </source>
</evidence>
<dbReference type="Proteomes" id="UP000855471">
    <property type="component" value="Unassembled WGS sequence"/>
</dbReference>
<dbReference type="Proteomes" id="UP001164536">
    <property type="component" value="Chromosome"/>
</dbReference>
<dbReference type="EMBL" id="ABKLER030000004">
    <property type="protein sequence ID" value="EMN4143807.1"/>
    <property type="molecule type" value="Genomic_DNA"/>
</dbReference>
<evidence type="ECO:0000259" key="6">
    <source>
        <dbReference type="Pfam" id="PF08543"/>
    </source>
</evidence>
<dbReference type="Proteomes" id="UP000050520">
    <property type="component" value="Unassembled WGS sequence"/>
</dbReference>
<gene>
    <name evidence="10" type="primary">pdxY</name>
    <name evidence="7" type="ORF">AM363_06070</name>
    <name evidence="11" type="ORF">AN672_25550</name>
    <name evidence="10" type="ORF">I9Y29_005253</name>
    <name evidence="8" type="ORF">KY227_002649</name>
    <name evidence="13" type="ORF">O4000_21195</name>
    <name evidence="9" type="ORF">PQQ21_001016</name>
    <name evidence="12" type="ORF">RYZ67_03710</name>
</gene>
<dbReference type="Gene3D" id="3.40.1190.20">
    <property type="match status" value="1"/>
</dbReference>
<keyword evidence="3" id="KW-0547">Nucleotide-binding</keyword>
<evidence type="ECO:0000256" key="4">
    <source>
        <dbReference type="ARBA" id="ARBA00022777"/>
    </source>
</evidence>
<dbReference type="CDD" id="cd01173">
    <property type="entry name" value="pyridoxal_pyridoxamine_kinase"/>
    <property type="match status" value="1"/>
</dbReference>
<evidence type="ECO:0000256" key="2">
    <source>
        <dbReference type="ARBA" id="ARBA00022679"/>
    </source>
</evidence>
<feature type="domain" description="Pyridoxamine kinase/Phosphomethylpyrimidine kinase" evidence="6">
    <location>
        <begin position="73"/>
        <end position="254"/>
    </location>
</feature>
<dbReference type="EMBL" id="LJEB01000155">
    <property type="protein sequence ID" value="KPR48604.1"/>
    <property type="molecule type" value="Genomic_DNA"/>
</dbReference>
<reference evidence="8" key="6">
    <citation type="submission" date="2021-07" db="EMBL/GenBank/DDBJ databases">
        <authorList>
            <consortium name="Clinical and Environmental Microbiology Branch: Whole genome sequencing antimicrobial resistance pathogens in the healthcare setting"/>
        </authorList>
    </citation>
    <scope>NUCLEOTIDE SEQUENCE</scope>
    <source>
        <strain evidence="8">2021DK-00049</strain>
        <strain evidence="9">2023GN-00102</strain>
    </source>
</reference>
<evidence type="ECO:0000313" key="15">
    <source>
        <dbReference type="Proteomes" id="UP000263627"/>
    </source>
</evidence>
<dbReference type="InterPro" id="IPR029056">
    <property type="entry name" value="Ribokinase-like"/>
</dbReference>
<evidence type="ECO:0000313" key="7">
    <source>
        <dbReference type="EMBL" id="AXZ46545.1"/>
    </source>
</evidence>
<dbReference type="EMBL" id="CP114564">
    <property type="protein sequence ID" value="WAZ56775.1"/>
    <property type="molecule type" value="Genomic_DNA"/>
</dbReference>
<dbReference type="EMBL" id="CP032184">
    <property type="protein sequence ID" value="AXZ46545.1"/>
    <property type="molecule type" value="Genomic_DNA"/>
</dbReference>
<evidence type="ECO:0000313" key="14">
    <source>
        <dbReference type="Proteomes" id="UP000050520"/>
    </source>
</evidence>
<keyword evidence="16" id="KW-1185">Reference proteome</keyword>
<dbReference type="GO" id="GO:0009443">
    <property type="term" value="P:pyridoxal 5'-phosphate salvage"/>
    <property type="evidence" value="ECO:0007669"/>
    <property type="project" value="InterPro"/>
</dbReference>
<dbReference type="AlphaFoldDB" id="A0A0D7LN06"/>
<reference evidence="7 15" key="4">
    <citation type="submission" date="2018-09" db="EMBL/GenBank/DDBJ databases">
        <title>Whole genome sequencing of Citrobacter freundii AR_0116.</title>
        <authorList>
            <person name="Conlan S."/>
            <person name="Thomas P.J."/>
            <person name="Mullikin J."/>
            <person name="Frank K.M."/>
            <person name="Segre J.A."/>
        </authorList>
    </citation>
    <scope>NUCLEOTIDE SEQUENCE [LARGE SCALE GENOMIC DNA]</scope>
    <source>
        <strain evidence="7 15">AR_0116</strain>
    </source>
</reference>
<dbReference type="GO" id="GO:0008478">
    <property type="term" value="F:pyridoxal kinase activity"/>
    <property type="evidence" value="ECO:0007669"/>
    <property type="project" value="UniProtKB-EC"/>
</dbReference>
<dbReference type="GO" id="GO:0005829">
    <property type="term" value="C:cytosol"/>
    <property type="evidence" value="ECO:0007669"/>
    <property type="project" value="TreeGrafter"/>
</dbReference>
<dbReference type="PANTHER" id="PTHR10534">
    <property type="entry name" value="PYRIDOXAL KINASE"/>
    <property type="match status" value="1"/>
</dbReference>
<proteinExistence type="predicted"/>
<reference evidence="12" key="8">
    <citation type="submission" date="2023-10" db="EMBL/GenBank/DDBJ databases">
        <title>Fecal carriage and genetic characteristics of carbapenem-resistant Enterobacterales among healthy adults from four provinces of China.</title>
        <authorList>
            <person name="Li Y."/>
            <person name="Zhang R."/>
        </authorList>
    </citation>
    <scope>NUCLEOTIDE SEQUENCE</scope>
    <source>
        <strain evidence="12">HN-136</strain>
    </source>
</reference>
<dbReference type="GO" id="GO:0005524">
    <property type="term" value="F:ATP binding"/>
    <property type="evidence" value="ECO:0007669"/>
    <property type="project" value="UniProtKB-KW"/>
</dbReference>
<dbReference type="Pfam" id="PF08543">
    <property type="entry name" value="Phos_pyr_kin"/>
    <property type="match status" value="1"/>
</dbReference>
<protein>
    <recommendedName>
        <fullName evidence="1">pyridoxal kinase</fullName>
        <ecNumber evidence="1">2.7.1.35</ecNumber>
    </recommendedName>
</protein>
<evidence type="ECO:0000256" key="1">
    <source>
        <dbReference type="ARBA" id="ARBA00012104"/>
    </source>
</evidence>
<evidence type="ECO:0000313" key="11">
    <source>
        <dbReference type="EMBL" id="KPR48604.1"/>
    </source>
</evidence>
<sequence length="285" mass="31773">MKNVLSVQSSVVYGYAGNKAAVLPMQLSGIDVWPFYTVQFSNHTQYGMWQGMAMPHGELSAIISGLDDLQKLAQCDAVLSGYLGDKRHCEEVKHAVTTIRQRNPQALYFCDPVMGDPQKGCIVAQGVESFFVDDAIQLADMMGPNLYELGVLTGRQLRSFDEVVEAARQLVSWGVKKVLVKHLGDCSRDKQAFEMLLVTPEQTLHIARPLYTFAKMPVGVGDLICSVMLASLLNGYEDKQALERTTSVVDAVMRLTKEHDSYELRLIDARHQIMDPQVRYQATVI</sequence>
<accession>A0A0D7LN06</accession>
<dbReference type="OrthoDB" id="9800808at2"/>
<dbReference type="EMBL" id="JAWPBU010000002">
    <property type="protein sequence ID" value="MDW2757593.1"/>
    <property type="molecule type" value="Genomic_DNA"/>
</dbReference>
<reference evidence="14" key="1">
    <citation type="submission" date="2015-09" db="EMBL/GenBank/DDBJ databases">
        <title>Prevalence of NDMs in South Africa.</title>
        <authorList>
            <person name="Osei Sekyere J."/>
            <person name="Govinden U."/>
            <person name="Essack S."/>
            <person name="Haldorsen B."/>
            <person name="Samuelsen O."/>
            <person name="Aasnaes B."/>
            <person name="Sundsfjord A."/>
        </authorList>
    </citation>
    <scope>NUCLEOTIDE SEQUENCE [LARGE SCALE GENOMIC DNA]</scope>
    <source>
        <strain evidence="14">ST62:944112508</strain>
    </source>
</reference>
<evidence type="ECO:0000313" key="10">
    <source>
        <dbReference type="EMBL" id="HAT3900747.1"/>
    </source>
</evidence>
<dbReference type="EMBL" id="ABBJDF010000014">
    <property type="protein sequence ID" value="EHT9939566.1"/>
    <property type="molecule type" value="Genomic_DNA"/>
</dbReference>
<dbReference type="Proteomes" id="UP001278087">
    <property type="component" value="Unassembled WGS sequence"/>
</dbReference>
<reference evidence="11 14" key="2">
    <citation type="journal article" date="2017" name="PLoS ONE">
        <title>Genomic and phenotypic characterisation of fluoroquinolone resistance mechanisms in Enterobacteriaceae in Durban, South Africa.</title>
        <authorList>
            <person name="Osei Sekyere J."/>
            <person name="Amoako D.G."/>
        </authorList>
    </citation>
    <scope>NUCLEOTIDE SEQUENCE [LARGE SCALE GENOMIC DNA]</scope>
    <source>
        <strain evidence="11 14">ST62:944112508</strain>
    </source>
</reference>
<dbReference type="GeneID" id="87002898"/>
<dbReference type="EC" id="2.7.1.35" evidence="1"/>
<dbReference type="InterPro" id="IPR013749">
    <property type="entry name" value="PM/HMP-P_kinase-1"/>
</dbReference>
<evidence type="ECO:0000256" key="3">
    <source>
        <dbReference type="ARBA" id="ARBA00022741"/>
    </source>
</evidence>
<dbReference type="STRING" id="1333848.CFNIH1_09265"/>
<reference evidence="13" key="7">
    <citation type="submission" date="2022-12" db="EMBL/GenBank/DDBJ databases">
        <title>2953647.</title>
        <authorList>
            <person name="Hergert J."/>
            <person name="Casey R."/>
            <person name="Wagner J."/>
            <person name="Young E.L."/>
            <person name="Oakeson K.F."/>
        </authorList>
    </citation>
    <scope>NUCLEOTIDE SEQUENCE</scope>
    <source>
        <strain evidence="13">2953647</strain>
    </source>
</reference>
<evidence type="ECO:0000256" key="5">
    <source>
        <dbReference type="ARBA" id="ARBA00022840"/>
    </source>
</evidence>
<keyword evidence="5" id="KW-0067">ATP-binding</keyword>